<dbReference type="AlphaFoldDB" id="A0A158IYT8"/>
<evidence type="ECO:0000259" key="5">
    <source>
        <dbReference type="Pfam" id="PF06441"/>
    </source>
</evidence>
<dbReference type="RefSeq" id="WP_235025172.1">
    <property type="nucleotide sequence ID" value="NZ_FCOL02000015.1"/>
</dbReference>
<accession>A0A158IYT8</accession>
<dbReference type="Gene3D" id="3.40.50.1820">
    <property type="entry name" value="alpha/beta hydrolase"/>
    <property type="match status" value="1"/>
</dbReference>
<organism evidence="6 7">
    <name type="scientific">Caballeronia terrestris</name>
    <dbReference type="NCBI Taxonomy" id="1226301"/>
    <lineage>
        <taxon>Bacteria</taxon>
        <taxon>Pseudomonadati</taxon>
        <taxon>Pseudomonadota</taxon>
        <taxon>Betaproteobacteria</taxon>
        <taxon>Burkholderiales</taxon>
        <taxon>Burkholderiaceae</taxon>
        <taxon>Caballeronia</taxon>
    </lineage>
</organism>
<dbReference type="PANTHER" id="PTHR21661:SF35">
    <property type="entry name" value="EPOXIDE HYDROLASE"/>
    <property type="match status" value="1"/>
</dbReference>
<dbReference type="PANTHER" id="PTHR21661">
    <property type="entry name" value="EPOXIDE HYDROLASE 1-RELATED"/>
    <property type="match status" value="1"/>
</dbReference>
<reference evidence="6" key="1">
    <citation type="submission" date="2016-01" db="EMBL/GenBank/DDBJ databases">
        <authorList>
            <person name="Peeters C."/>
        </authorList>
    </citation>
    <scope>NUCLEOTIDE SEQUENCE [LARGE SCALE GENOMIC DNA]</scope>
    <source>
        <strain evidence="6">LMG 22937</strain>
    </source>
</reference>
<evidence type="ECO:0000256" key="3">
    <source>
        <dbReference type="ARBA" id="ARBA00022801"/>
    </source>
</evidence>
<dbReference type="PIRSF" id="PIRSF001112">
    <property type="entry name" value="Epoxide_hydrolase"/>
    <property type="match status" value="1"/>
</dbReference>
<evidence type="ECO:0000313" key="6">
    <source>
        <dbReference type="EMBL" id="SAL61423.1"/>
    </source>
</evidence>
<dbReference type="InterPro" id="IPR000639">
    <property type="entry name" value="Epox_hydrolase-like"/>
</dbReference>
<dbReference type="InterPro" id="IPR016292">
    <property type="entry name" value="Epoxide_hydrolase"/>
</dbReference>
<dbReference type="GO" id="GO:0004301">
    <property type="term" value="F:epoxide hydrolase activity"/>
    <property type="evidence" value="ECO:0007669"/>
    <property type="project" value="TreeGrafter"/>
</dbReference>
<gene>
    <name evidence="6" type="ORF">AWB67_03063</name>
</gene>
<dbReference type="Pfam" id="PF06441">
    <property type="entry name" value="EHN"/>
    <property type="match status" value="1"/>
</dbReference>
<sequence>MCLISRALIICDVTLVVDKVGHAMNNAPIPFSLHVADDDIADLKARLARTRFPDQAPGDAWQFGTDVTYLRDLVDYWRDGFDWRAQEAALNAFPQFEVGLHGIRLHYLHIEGDGPAPMPLLLLHGWPGSVFEFLEIIPRLTDPARFGGDPRDAFTVVVPSLPGYGLSFSPNQPRFDVPAMADCVFDLMRDVLGYARFGVQGGDWGAAVASRLAYARAEAIIGVHVNLLSAVSRDPAAYPNPTDDERRYLEELARWTQEEGGYIAIQGTRPQSLAFGLTDSPAGLAAWIVEKFQAWSDCGGEPERAISRDRMLADIALYWFTGSINASFWPYYGRLHGAVILPPGDTISVPAAHAAFPREMIRPPRSAAERVFTDLRQWTVMPKGGHFAALEQPELLADDVRTFFGTLR</sequence>
<feature type="active site" description="Nucleophile" evidence="4">
    <location>
        <position position="203"/>
    </location>
</feature>
<keyword evidence="7" id="KW-1185">Reference proteome</keyword>
<dbReference type="SUPFAM" id="SSF53474">
    <property type="entry name" value="alpha/beta-Hydrolases"/>
    <property type="match status" value="1"/>
</dbReference>
<evidence type="ECO:0000256" key="2">
    <source>
        <dbReference type="ARBA" id="ARBA00022797"/>
    </source>
</evidence>
<evidence type="ECO:0000256" key="1">
    <source>
        <dbReference type="ARBA" id="ARBA00010088"/>
    </source>
</evidence>
<feature type="domain" description="Epoxide hydrolase N-terminal" evidence="5">
    <location>
        <begin position="30"/>
        <end position="133"/>
    </location>
</feature>
<dbReference type="PRINTS" id="PR00412">
    <property type="entry name" value="EPOXHYDRLASE"/>
</dbReference>
<evidence type="ECO:0000313" key="7">
    <source>
        <dbReference type="Proteomes" id="UP000054925"/>
    </source>
</evidence>
<dbReference type="InterPro" id="IPR010497">
    <property type="entry name" value="Epoxide_hydro_N"/>
</dbReference>
<feature type="active site" description="Proton acceptor" evidence="4">
    <location>
        <position position="386"/>
    </location>
</feature>
<dbReference type="EMBL" id="FCOL02000015">
    <property type="protein sequence ID" value="SAL61423.1"/>
    <property type="molecule type" value="Genomic_DNA"/>
</dbReference>
<keyword evidence="3 6" id="KW-0378">Hydrolase</keyword>
<proteinExistence type="inferred from homology"/>
<feature type="active site" description="Proton donor" evidence="4">
    <location>
        <position position="331"/>
    </location>
</feature>
<comment type="caution">
    <text evidence="6">The sequence shown here is derived from an EMBL/GenBank/DDBJ whole genome shotgun (WGS) entry which is preliminary data.</text>
</comment>
<dbReference type="Proteomes" id="UP000054925">
    <property type="component" value="Unassembled WGS sequence"/>
</dbReference>
<keyword evidence="2" id="KW-0058">Aromatic hydrocarbons catabolism</keyword>
<comment type="similarity">
    <text evidence="1">Belongs to the peptidase S33 family.</text>
</comment>
<name>A0A158IYT8_9BURK</name>
<dbReference type="GO" id="GO:0097176">
    <property type="term" value="P:epoxide metabolic process"/>
    <property type="evidence" value="ECO:0007669"/>
    <property type="project" value="TreeGrafter"/>
</dbReference>
<dbReference type="InterPro" id="IPR029058">
    <property type="entry name" value="AB_hydrolase_fold"/>
</dbReference>
<protein>
    <submittedName>
        <fullName evidence="6">Epocide hydrolase domain-containing protein</fullName>
    </submittedName>
</protein>
<evidence type="ECO:0000256" key="4">
    <source>
        <dbReference type="PIRSR" id="PIRSR001112-1"/>
    </source>
</evidence>